<dbReference type="GO" id="GO:0004222">
    <property type="term" value="F:metalloendopeptidase activity"/>
    <property type="evidence" value="ECO:0007669"/>
    <property type="project" value="InterPro"/>
</dbReference>
<dbReference type="CDD" id="cd07333">
    <property type="entry name" value="M48C_bepA_like"/>
    <property type="match status" value="1"/>
</dbReference>
<evidence type="ECO:0000256" key="1">
    <source>
        <dbReference type="ARBA" id="ARBA00001947"/>
    </source>
</evidence>
<dbReference type="RefSeq" id="WP_163495466.1">
    <property type="nucleotide sequence ID" value="NZ_CP048711.1"/>
</dbReference>
<evidence type="ECO:0000256" key="3">
    <source>
        <dbReference type="ARBA" id="ARBA00022723"/>
    </source>
</evidence>
<evidence type="ECO:0000256" key="7">
    <source>
        <dbReference type="SAM" id="MobiDB-lite"/>
    </source>
</evidence>
<dbReference type="GO" id="GO:0046872">
    <property type="term" value="F:metal ion binding"/>
    <property type="evidence" value="ECO:0007669"/>
    <property type="project" value="UniProtKB-KW"/>
</dbReference>
<dbReference type="PANTHER" id="PTHR22726">
    <property type="entry name" value="METALLOENDOPEPTIDASE OMA1"/>
    <property type="match status" value="1"/>
</dbReference>
<dbReference type="GO" id="GO:0051603">
    <property type="term" value="P:proteolysis involved in protein catabolic process"/>
    <property type="evidence" value="ECO:0007669"/>
    <property type="project" value="TreeGrafter"/>
</dbReference>
<protein>
    <submittedName>
        <fullName evidence="10">M48 family metalloprotease</fullName>
    </submittedName>
</protein>
<evidence type="ECO:0000256" key="8">
    <source>
        <dbReference type="SAM" id="SignalP"/>
    </source>
</evidence>
<organism evidence="10 11">
    <name type="scientific">Kineobactrum salinum</name>
    <dbReference type="NCBI Taxonomy" id="2708301"/>
    <lineage>
        <taxon>Bacteria</taxon>
        <taxon>Pseudomonadati</taxon>
        <taxon>Pseudomonadota</taxon>
        <taxon>Gammaproteobacteria</taxon>
        <taxon>Cellvibrionales</taxon>
        <taxon>Halieaceae</taxon>
        <taxon>Kineobactrum</taxon>
    </lineage>
</organism>
<dbReference type="PROSITE" id="PS51257">
    <property type="entry name" value="PROKAR_LIPOPROTEIN"/>
    <property type="match status" value="1"/>
</dbReference>
<keyword evidence="5" id="KW-0862">Zinc</keyword>
<accession>A0A6C0U1P2</accession>
<keyword evidence="11" id="KW-1185">Reference proteome</keyword>
<dbReference type="Gene3D" id="3.30.2010.10">
    <property type="entry name" value="Metalloproteases ('zincins'), catalytic domain"/>
    <property type="match status" value="1"/>
</dbReference>
<keyword evidence="8" id="KW-0732">Signal</keyword>
<evidence type="ECO:0000256" key="4">
    <source>
        <dbReference type="ARBA" id="ARBA00022801"/>
    </source>
</evidence>
<evidence type="ECO:0000256" key="6">
    <source>
        <dbReference type="ARBA" id="ARBA00023049"/>
    </source>
</evidence>
<feature type="region of interest" description="Disordered" evidence="7">
    <location>
        <begin position="260"/>
        <end position="287"/>
    </location>
</feature>
<feature type="domain" description="Peptidase M48" evidence="9">
    <location>
        <begin position="66"/>
        <end position="251"/>
    </location>
</feature>
<feature type="signal peptide" evidence="8">
    <location>
        <begin position="1"/>
        <end position="20"/>
    </location>
</feature>
<keyword evidence="6 10" id="KW-0482">Metalloprotease</keyword>
<gene>
    <name evidence="10" type="ORF">G3T16_11990</name>
</gene>
<evidence type="ECO:0000259" key="9">
    <source>
        <dbReference type="Pfam" id="PF01435"/>
    </source>
</evidence>
<comment type="cofactor">
    <cofactor evidence="1">
        <name>Zn(2+)</name>
        <dbReference type="ChEBI" id="CHEBI:29105"/>
    </cofactor>
</comment>
<sequence>MIRSPLLLLTAIALITLGLASGCASNPATGGADVVVMSQGKEVRIGEEMHAEILKEGGLYEDAELQAYVDRVGQRLAANSDRPDMQFTFTVIDSPDLNAFATPGGYVYINRGLLSYLDNEAELAGVLAHEIAHITARHAARQQSASITNKVLAVTAGVLTGSRQIMDSAAMYGTELVRGYGREHELEADGLGAKYMYLSGYEPDALLEVIAVLKDQEQFQRVRARSSGKPAGTYHGLYATHPRNDQRLQTVVRAANELGAGEPLEDPSVPGEFQRRTDGLPWGPASKREEGRYYHSKLEFSFAHPPDWRVRSSSSAIIASAPDGSATLTLTLRQPDPAQSPREALEAAASGALSEGLELDQAGLKGYSAVASNDADARRLAVVNHNWQYLFEGKAEDFAAADGTLLEIIQSFRPLHPQEREVASGRHLRYIQVPRGATMASLAASSRIPDAEAQLRLLNGLYPRGEPRVGDWVKVIQ</sequence>
<dbReference type="InterPro" id="IPR001915">
    <property type="entry name" value="Peptidase_M48"/>
</dbReference>
<keyword evidence="3" id="KW-0479">Metal-binding</keyword>
<evidence type="ECO:0000313" key="10">
    <source>
        <dbReference type="EMBL" id="QIB66030.1"/>
    </source>
</evidence>
<dbReference type="InterPro" id="IPR051156">
    <property type="entry name" value="Mito/Outer_Membr_Metalloprot"/>
</dbReference>
<dbReference type="EMBL" id="CP048711">
    <property type="protein sequence ID" value="QIB66030.1"/>
    <property type="molecule type" value="Genomic_DNA"/>
</dbReference>
<evidence type="ECO:0000256" key="2">
    <source>
        <dbReference type="ARBA" id="ARBA00022670"/>
    </source>
</evidence>
<keyword evidence="2 10" id="KW-0645">Protease</keyword>
<dbReference type="KEGG" id="kim:G3T16_11990"/>
<proteinExistence type="predicted"/>
<keyword evidence="4" id="KW-0378">Hydrolase</keyword>
<feature type="chain" id="PRO_5025571473" evidence="8">
    <location>
        <begin position="21"/>
        <end position="477"/>
    </location>
</feature>
<dbReference type="AlphaFoldDB" id="A0A6C0U1P2"/>
<name>A0A6C0U1P2_9GAMM</name>
<dbReference type="Pfam" id="PF01435">
    <property type="entry name" value="Peptidase_M48"/>
    <property type="match status" value="1"/>
</dbReference>
<reference evidence="10 11" key="1">
    <citation type="submission" date="2020-02" db="EMBL/GenBank/DDBJ databases">
        <title>Genome sequencing for Kineobactrum sp. M2.</title>
        <authorList>
            <person name="Park S.-J."/>
        </authorList>
    </citation>
    <scope>NUCLEOTIDE SEQUENCE [LARGE SCALE GENOMIC DNA]</scope>
    <source>
        <strain evidence="10 11">M2</strain>
    </source>
</reference>
<dbReference type="Proteomes" id="UP000477680">
    <property type="component" value="Chromosome"/>
</dbReference>
<evidence type="ECO:0000313" key="11">
    <source>
        <dbReference type="Proteomes" id="UP000477680"/>
    </source>
</evidence>
<dbReference type="PANTHER" id="PTHR22726:SF24">
    <property type="entry name" value="M48 FAMILY METALLOPEPTIDASE"/>
    <property type="match status" value="1"/>
</dbReference>
<dbReference type="GO" id="GO:0016020">
    <property type="term" value="C:membrane"/>
    <property type="evidence" value="ECO:0007669"/>
    <property type="project" value="TreeGrafter"/>
</dbReference>
<evidence type="ECO:0000256" key="5">
    <source>
        <dbReference type="ARBA" id="ARBA00022833"/>
    </source>
</evidence>